<feature type="transmembrane region" description="Helical" evidence="6">
    <location>
        <begin position="97"/>
        <end position="123"/>
    </location>
</feature>
<dbReference type="GeneID" id="106814656"/>
<dbReference type="RefSeq" id="XP_014674487.1">
    <property type="nucleotide sequence ID" value="XM_014819001.1"/>
</dbReference>
<evidence type="ECO:0000313" key="7">
    <source>
        <dbReference type="Proteomes" id="UP000695022"/>
    </source>
</evidence>
<feature type="transmembrane region" description="Helical" evidence="6">
    <location>
        <begin position="24"/>
        <end position="42"/>
    </location>
</feature>
<keyword evidence="5 6" id="KW-0472">Membrane</keyword>
<evidence type="ECO:0000256" key="3">
    <source>
        <dbReference type="ARBA" id="ARBA00022692"/>
    </source>
</evidence>
<evidence type="ECO:0000256" key="2">
    <source>
        <dbReference type="ARBA" id="ARBA00005335"/>
    </source>
</evidence>
<comment type="subcellular location">
    <subcellularLocation>
        <location evidence="1">Membrane</location>
        <topology evidence="1">Multi-pass membrane protein</topology>
    </subcellularLocation>
</comment>
<evidence type="ECO:0000313" key="10">
    <source>
        <dbReference type="RefSeq" id="XP_014674488.1"/>
    </source>
</evidence>
<evidence type="ECO:0000256" key="5">
    <source>
        <dbReference type="ARBA" id="ARBA00023136"/>
    </source>
</evidence>
<dbReference type="RefSeq" id="XP_014674488.1">
    <property type="nucleotide sequence ID" value="XM_014819002.1"/>
</dbReference>
<organism evidence="7 8">
    <name type="scientific">Priapulus caudatus</name>
    <name type="common">Priapulid worm</name>
    <dbReference type="NCBI Taxonomy" id="37621"/>
    <lineage>
        <taxon>Eukaryota</taxon>
        <taxon>Metazoa</taxon>
        <taxon>Ecdysozoa</taxon>
        <taxon>Scalidophora</taxon>
        <taxon>Priapulida</taxon>
        <taxon>Priapulimorpha</taxon>
        <taxon>Priapulimorphida</taxon>
        <taxon>Priapulidae</taxon>
        <taxon>Priapulus</taxon>
    </lineage>
</organism>
<evidence type="ECO:0000313" key="8">
    <source>
        <dbReference type="RefSeq" id="XP_014674486.1"/>
    </source>
</evidence>
<reference evidence="8 9" key="1">
    <citation type="submission" date="2025-05" db="UniProtKB">
        <authorList>
            <consortium name="RefSeq"/>
        </authorList>
    </citation>
    <scope>IDENTIFICATION</scope>
</reference>
<evidence type="ECO:0000256" key="6">
    <source>
        <dbReference type="SAM" id="Phobius"/>
    </source>
</evidence>
<protein>
    <submittedName>
        <fullName evidence="8 9">Transmembrane protein 50B-like</fullName>
    </submittedName>
</protein>
<keyword evidence="3 6" id="KW-0812">Transmembrane</keyword>
<dbReference type="PANTHER" id="PTHR13180">
    <property type="entry name" value="SMALL MEMBRANE PROTEIN-RELATED"/>
    <property type="match status" value="1"/>
</dbReference>
<dbReference type="RefSeq" id="XP_014674486.1">
    <property type="nucleotide sequence ID" value="XM_014819000.1"/>
</dbReference>
<evidence type="ECO:0000313" key="9">
    <source>
        <dbReference type="RefSeq" id="XP_014674487.1"/>
    </source>
</evidence>
<accession>A0ABM1EQL5</accession>
<evidence type="ECO:0000256" key="1">
    <source>
        <dbReference type="ARBA" id="ARBA00004141"/>
    </source>
</evidence>
<dbReference type="Pfam" id="PF05255">
    <property type="entry name" value="UPF0220"/>
    <property type="match status" value="1"/>
</dbReference>
<comment type="similarity">
    <text evidence="2">Belongs to the UPF0220 family.</text>
</comment>
<keyword evidence="7" id="KW-1185">Reference proteome</keyword>
<dbReference type="InterPro" id="IPR007919">
    <property type="entry name" value="UPF0220"/>
</dbReference>
<dbReference type="Proteomes" id="UP000695022">
    <property type="component" value="Unplaced"/>
</dbReference>
<sequence length="161" mass="17918">MAGCLDSFQWPQCEWLNLDDRRNAIASIFSGFLFFTGWWIIIDVAARYPSGNDFMHAYHVCGVVGTLAFFMINAVSNSAVRGDSYTPGCLGQRGARVWLLIGFLLGFGAIIASAWILFASYVIYPTPNVDQWPGVAVFLQNALIFISALLFKFGRTEELWG</sequence>
<proteinExistence type="inferred from homology"/>
<keyword evidence="4 6" id="KW-1133">Transmembrane helix</keyword>
<evidence type="ECO:0000256" key="4">
    <source>
        <dbReference type="ARBA" id="ARBA00022989"/>
    </source>
</evidence>
<gene>
    <name evidence="8 9 10" type="primary">LOC106814656</name>
</gene>
<feature type="transmembrane region" description="Helical" evidence="6">
    <location>
        <begin position="135"/>
        <end position="153"/>
    </location>
</feature>
<feature type="transmembrane region" description="Helical" evidence="6">
    <location>
        <begin position="54"/>
        <end position="76"/>
    </location>
</feature>
<name>A0ABM1EQL5_PRICU</name>